<evidence type="ECO:0000313" key="2">
    <source>
        <dbReference type="Proteomes" id="UP000000529"/>
    </source>
</evidence>
<sequence length="29" mass="3349">MNYPPKIAVSKVVNSLKFVSFKLVRKKNI</sequence>
<evidence type="ECO:0000313" key="1">
    <source>
        <dbReference type="EMBL" id="SPJ31887.1"/>
    </source>
</evidence>
<gene>
    <name evidence="1" type="ORF">PC_RS10625</name>
</gene>
<reference evidence="1 2" key="1">
    <citation type="journal article" date="2004" name="Science">
        <title>Illuminating the evolutionary history of chlamydiae.</title>
        <authorList>
            <person name="Horn M."/>
            <person name="Collingro A."/>
            <person name="Schmitz-Esser S."/>
            <person name="Beier C.L."/>
            <person name="Purkhold U."/>
            <person name="Fartmann B."/>
            <person name="Brandt P."/>
            <person name="Nyakatura G.J."/>
            <person name="Droege M."/>
            <person name="Frishman D."/>
            <person name="Rattei T."/>
            <person name="Mewes H."/>
            <person name="Wagner M."/>
        </authorList>
    </citation>
    <scope>NUCLEOTIDE SEQUENCE [LARGE SCALE GENOMIC DNA]</scope>
    <source>
        <strain evidence="1 2">UWE25</strain>
    </source>
</reference>
<name>A0A2P9HAY5_PARUW</name>
<accession>A0A2P9HAY5</accession>
<keyword evidence="2" id="KW-1185">Reference proteome</keyword>
<dbReference type="AlphaFoldDB" id="A0A2P9HAY5"/>
<organism evidence="1 2">
    <name type="scientific">Protochlamydia amoebophila (strain UWE25)</name>
    <dbReference type="NCBI Taxonomy" id="264201"/>
    <lineage>
        <taxon>Bacteria</taxon>
        <taxon>Pseudomonadati</taxon>
        <taxon>Chlamydiota</taxon>
        <taxon>Chlamydiia</taxon>
        <taxon>Parachlamydiales</taxon>
        <taxon>Parachlamydiaceae</taxon>
        <taxon>Candidatus Protochlamydia</taxon>
    </lineage>
</organism>
<dbReference type="Proteomes" id="UP000000529">
    <property type="component" value="Chromosome"/>
</dbReference>
<proteinExistence type="predicted"/>
<dbReference type="EMBL" id="BX908798">
    <property type="protein sequence ID" value="SPJ31887.1"/>
    <property type="molecule type" value="Genomic_DNA"/>
</dbReference>
<protein>
    <submittedName>
        <fullName evidence="1">Uncharacterized protein</fullName>
    </submittedName>
</protein>
<dbReference type="KEGG" id="pcu:PC_RS10625"/>